<proteinExistence type="predicted"/>
<dbReference type="HOGENOM" id="CLU_1660531_0_0_1"/>
<dbReference type="InParanoid" id="Q2GNH5"/>
<dbReference type="VEuPathDB" id="FungiDB:CHGG_10479"/>
<gene>
    <name evidence="2" type="ORF">CHGG_10479</name>
</gene>
<evidence type="ECO:0000313" key="3">
    <source>
        <dbReference type="Proteomes" id="UP000001056"/>
    </source>
</evidence>
<sequence>MANPNPVTPIPRNNTGSPASTISHPSSSTSITPSSANLDRFLQQAEHDDGTLHGRASNRTYRPFPDIHIPSYEARAAAAIAACDAVLGCHFSAPFQIEKCQESMANHTRKRSMADEGRTDPVSSTKGWKVGSLGKASDRVAHRVLSAKPTKRAPGQKTT</sequence>
<feature type="region of interest" description="Disordered" evidence="1">
    <location>
        <begin position="1"/>
        <end position="42"/>
    </location>
</feature>
<accession>Q2GNH5</accession>
<name>Q2GNH5_CHAGB</name>
<feature type="region of interest" description="Disordered" evidence="1">
    <location>
        <begin position="106"/>
        <end position="159"/>
    </location>
</feature>
<reference evidence="3" key="1">
    <citation type="journal article" date="2015" name="Genome Announc.">
        <title>Draft genome sequence of the cellulolytic fungus Chaetomium globosum.</title>
        <authorList>
            <person name="Cuomo C.A."/>
            <person name="Untereiner W.A."/>
            <person name="Ma L.-J."/>
            <person name="Grabherr M."/>
            <person name="Birren B.W."/>
        </authorList>
    </citation>
    <scope>NUCLEOTIDE SEQUENCE [LARGE SCALE GENOMIC DNA]</scope>
    <source>
        <strain evidence="3">ATCC 6205 / CBS 148.51 / DSM 1962 / NBRC 6347 / NRRL 1970</strain>
    </source>
</reference>
<organism evidence="2 3">
    <name type="scientific">Chaetomium globosum (strain ATCC 6205 / CBS 148.51 / DSM 1962 / NBRC 6347 / NRRL 1970)</name>
    <name type="common">Soil fungus</name>
    <dbReference type="NCBI Taxonomy" id="306901"/>
    <lineage>
        <taxon>Eukaryota</taxon>
        <taxon>Fungi</taxon>
        <taxon>Dikarya</taxon>
        <taxon>Ascomycota</taxon>
        <taxon>Pezizomycotina</taxon>
        <taxon>Sordariomycetes</taxon>
        <taxon>Sordariomycetidae</taxon>
        <taxon>Sordariales</taxon>
        <taxon>Chaetomiaceae</taxon>
        <taxon>Chaetomium</taxon>
    </lineage>
</organism>
<evidence type="ECO:0000256" key="1">
    <source>
        <dbReference type="SAM" id="MobiDB-lite"/>
    </source>
</evidence>
<dbReference type="EMBL" id="CH408035">
    <property type="protein sequence ID" value="EAQ84075.1"/>
    <property type="molecule type" value="Genomic_DNA"/>
</dbReference>
<dbReference type="OrthoDB" id="10512420at2759"/>
<protein>
    <submittedName>
        <fullName evidence="2">Uncharacterized protein</fullName>
    </submittedName>
</protein>
<keyword evidence="3" id="KW-1185">Reference proteome</keyword>
<evidence type="ECO:0000313" key="2">
    <source>
        <dbReference type="EMBL" id="EAQ84075.1"/>
    </source>
</evidence>
<dbReference type="GeneID" id="4396060"/>
<dbReference type="Proteomes" id="UP000001056">
    <property type="component" value="Unassembled WGS sequence"/>
</dbReference>
<dbReference type="AlphaFoldDB" id="Q2GNH5"/>
<feature type="compositionally biased region" description="Low complexity" evidence="1">
    <location>
        <begin position="17"/>
        <end position="36"/>
    </location>
</feature>
<dbReference type="RefSeq" id="XP_001228406.1">
    <property type="nucleotide sequence ID" value="XM_001228405.1"/>
</dbReference>